<proteinExistence type="predicted"/>
<dbReference type="Proteomes" id="UP001497516">
    <property type="component" value="Chromosome 5"/>
</dbReference>
<keyword evidence="3" id="KW-1185">Reference proteome</keyword>
<dbReference type="EMBL" id="OZ034818">
    <property type="protein sequence ID" value="CAL1390208.1"/>
    <property type="molecule type" value="Genomic_DNA"/>
</dbReference>
<reference evidence="2 3" key="1">
    <citation type="submission" date="2024-04" db="EMBL/GenBank/DDBJ databases">
        <authorList>
            <person name="Fracassetti M."/>
        </authorList>
    </citation>
    <scope>NUCLEOTIDE SEQUENCE [LARGE SCALE GENOMIC DNA]</scope>
</reference>
<organism evidence="2 3">
    <name type="scientific">Linum trigynum</name>
    <dbReference type="NCBI Taxonomy" id="586398"/>
    <lineage>
        <taxon>Eukaryota</taxon>
        <taxon>Viridiplantae</taxon>
        <taxon>Streptophyta</taxon>
        <taxon>Embryophyta</taxon>
        <taxon>Tracheophyta</taxon>
        <taxon>Spermatophyta</taxon>
        <taxon>Magnoliopsida</taxon>
        <taxon>eudicotyledons</taxon>
        <taxon>Gunneridae</taxon>
        <taxon>Pentapetalae</taxon>
        <taxon>rosids</taxon>
        <taxon>fabids</taxon>
        <taxon>Malpighiales</taxon>
        <taxon>Linaceae</taxon>
        <taxon>Linum</taxon>
    </lineage>
</organism>
<evidence type="ECO:0008006" key="4">
    <source>
        <dbReference type="Google" id="ProtNLM"/>
    </source>
</evidence>
<name>A0AAV2EWT6_9ROSI</name>
<protein>
    <recommendedName>
        <fullName evidence="4">Ribosomal protein S12</fullName>
    </recommendedName>
</protein>
<feature type="compositionally biased region" description="Basic residues" evidence="1">
    <location>
        <begin position="1"/>
        <end position="15"/>
    </location>
</feature>
<evidence type="ECO:0000256" key="1">
    <source>
        <dbReference type="SAM" id="MobiDB-lite"/>
    </source>
</evidence>
<sequence>MQRRRVVAKKKKKKNWGLPPKATSPIFSSCNLSPSSSAPLSLTPLFDGGRKLNNQVGSFFNLVVVVVQ</sequence>
<accession>A0AAV2EWT6</accession>
<feature type="region of interest" description="Disordered" evidence="1">
    <location>
        <begin position="1"/>
        <end position="20"/>
    </location>
</feature>
<gene>
    <name evidence="2" type="ORF">LTRI10_LOCUS31013</name>
</gene>
<evidence type="ECO:0000313" key="2">
    <source>
        <dbReference type="EMBL" id="CAL1390208.1"/>
    </source>
</evidence>
<evidence type="ECO:0000313" key="3">
    <source>
        <dbReference type="Proteomes" id="UP001497516"/>
    </source>
</evidence>
<dbReference type="AlphaFoldDB" id="A0AAV2EWT6"/>